<dbReference type="InterPro" id="IPR029055">
    <property type="entry name" value="Ntn_hydrolases_N"/>
</dbReference>
<dbReference type="GO" id="GO:0016811">
    <property type="term" value="F:hydrolase activity, acting on carbon-nitrogen (but not peptide) bonds, in linear amides"/>
    <property type="evidence" value="ECO:0007669"/>
    <property type="project" value="UniProtKB-ARBA"/>
</dbReference>
<dbReference type="SUPFAM" id="SSF56235">
    <property type="entry name" value="N-terminal nucleophile aminohydrolases (Ntn hydrolases)"/>
    <property type="match status" value="1"/>
</dbReference>
<dbReference type="AlphaFoldDB" id="A0A382M6F8"/>
<name>A0A382M6F8_9ZZZZ</name>
<gene>
    <name evidence="1" type="ORF">METZ01_LOCUS297478</name>
</gene>
<protein>
    <recommendedName>
        <fullName evidence="2">Glycosylasparaginase</fullName>
    </recommendedName>
</protein>
<feature type="non-terminal residue" evidence="1">
    <location>
        <position position="203"/>
    </location>
</feature>
<dbReference type="PROSITE" id="PS51318">
    <property type="entry name" value="TAT"/>
    <property type="match status" value="1"/>
</dbReference>
<dbReference type="PANTHER" id="PTHR10188:SF6">
    <property type="entry name" value="N(4)-(BETA-N-ACETYLGLUCOSAMINYL)-L-ASPARAGINASE"/>
    <property type="match status" value="1"/>
</dbReference>
<organism evidence="1">
    <name type="scientific">marine metagenome</name>
    <dbReference type="NCBI Taxonomy" id="408172"/>
    <lineage>
        <taxon>unclassified sequences</taxon>
        <taxon>metagenomes</taxon>
        <taxon>ecological metagenomes</taxon>
    </lineage>
</organism>
<dbReference type="GO" id="GO:0005737">
    <property type="term" value="C:cytoplasm"/>
    <property type="evidence" value="ECO:0007669"/>
    <property type="project" value="TreeGrafter"/>
</dbReference>
<evidence type="ECO:0008006" key="2">
    <source>
        <dbReference type="Google" id="ProtNLM"/>
    </source>
</evidence>
<proteinExistence type="predicted"/>
<evidence type="ECO:0000313" key="1">
    <source>
        <dbReference type="EMBL" id="SVC44624.1"/>
    </source>
</evidence>
<accession>A0A382M6F8</accession>
<reference evidence="1" key="1">
    <citation type="submission" date="2018-05" db="EMBL/GenBank/DDBJ databases">
        <authorList>
            <person name="Lanie J.A."/>
            <person name="Ng W.-L."/>
            <person name="Kazmierczak K.M."/>
            <person name="Andrzejewski T.M."/>
            <person name="Davidsen T.M."/>
            <person name="Wayne K.J."/>
            <person name="Tettelin H."/>
            <person name="Glass J.I."/>
            <person name="Rusch D."/>
            <person name="Podicherti R."/>
            <person name="Tsui H.-C.T."/>
            <person name="Winkler M.E."/>
        </authorList>
    </citation>
    <scope>NUCLEOTIDE SEQUENCE</scope>
</reference>
<dbReference type="InterPro" id="IPR006311">
    <property type="entry name" value="TAT_signal"/>
</dbReference>
<sequence>MINRRNFIKTLSALGISLPVMGGNVARSNPAAKKNNPVIICSRDENWGRKVLKPGWDILSSKGSLLDAVEKSANITELDPEDTSVGYGGLPNERGVVQLDASIMYGPTHNCGSVAALEGIKTPCSVARLVMERTDHIHIVGKGAQEFAVAHGFKVENLLTEKSRKIWLQWKENVSDKDDWFPPKDGNYDIDRTTGTINVLAVD</sequence>
<dbReference type="EMBL" id="UINC01091673">
    <property type="protein sequence ID" value="SVC44624.1"/>
    <property type="molecule type" value="Genomic_DNA"/>
</dbReference>
<dbReference type="PANTHER" id="PTHR10188">
    <property type="entry name" value="L-ASPARAGINASE"/>
    <property type="match status" value="1"/>
</dbReference>
<dbReference type="Pfam" id="PF01112">
    <property type="entry name" value="Asparaginase_2"/>
    <property type="match status" value="1"/>
</dbReference>
<dbReference type="InterPro" id="IPR000246">
    <property type="entry name" value="Peptidase_T2"/>
</dbReference>